<dbReference type="GO" id="GO:0005634">
    <property type="term" value="C:nucleus"/>
    <property type="evidence" value="ECO:0007669"/>
    <property type="project" value="TreeGrafter"/>
</dbReference>
<reference evidence="4" key="1">
    <citation type="submission" date="2025-08" db="UniProtKB">
        <authorList>
            <consortium name="RefSeq"/>
        </authorList>
    </citation>
    <scope>IDENTIFICATION</scope>
</reference>
<dbReference type="OrthoDB" id="8062432at2759"/>
<dbReference type="GeneID" id="113505223"/>
<protein>
    <submittedName>
        <fullName evidence="4">Uncharacterized protein LOC113505223 isoform X1</fullName>
    </submittedName>
</protein>
<dbReference type="GO" id="GO:0006357">
    <property type="term" value="P:regulation of transcription by RNA polymerase II"/>
    <property type="evidence" value="ECO:0007669"/>
    <property type="project" value="TreeGrafter"/>
</dbReference>
<keyword evidence="3" id="KW-1185">Reference proteome</keyword>
<proteinExistence type="predicted"/>
<dbReference type="SMART" id="SM00595">
    <property type="entry name" value="MADF"/>
    <property type="match status" value="1"/>
</dbReference>
<evidence type="ECO:0000256" key="1">
    <source>
        <dbReference type="SAM" id="MobiDB-lite"/>
    </source>
</evidence>
<dbReference type="RefSeq" id="XP_026743630.1">
    <property type="nucleotide sequence ID" value="XM_026887829.1"/>
</dbReference>
<name>A0A7E5WS71_TRINI</name>
<dbReference type="Pfam" id="PF10545">
    <property type="entry name" value="MADF_DNA_bdg"/>
    <property type="match status" value="1"/>
</dbReference>
<evidence type="ECO:0000313" key="3">
    <source>
        <dbReference type="Proteomes" id="UP000322000"/>
    </source>
</evidence>
<dbReference type="PANTHER" id="PTHR12243">
    <property type="entry name" value="MADF DOMAIN TRANSCRIPTION FACTOR"/>
    <property type="match status" value="1"/>
</dbReference>
<dbReference type="InterPro" id="IPR006578">
    <property type="entry name" value="MADF-dom"/>
</dbReference>
<dbReference type="InterPro" id="IPR039353">
    <property type="entry name" value="TF_Adf1"/>
</dbReference>
<accession>A0A7E5WS71</accession>
<dbReference type="PROSITE" id="PS51029">
    <property type="entry name" value="MADF"/>
    <property type="match status" value="1"/>
</dbReference>
<organism evidence="3 4">
    <name type="scientific">Trichoplusia ni</name>
    <name type="common">Cabbage looper</name>
    <dbReference type="NCBI Taxonomy" id="7111"/>
    <lineage>
        <taxon>Eukaryota</taxon>
        <taxon>Metazoa</taxon>
        <taxon>Ecdysozoa</taxon>
        <taxon>Arthropoda</taxon>
        <taxon>Hexapoda</taxon>
        <taxon>Insecta</taxon>
        <taxon>Pterygota</taxon>
        <taxon>Neoptera</taxon>
        <taxon>Endopterygota</taxon>
        <taxon>Lepidoptera</taxon>
        <taxon>Glossata</taxon>
        <taxon>Ditrysia</taxon>
        <taxon>Noctuoidea</taxon>
        <taxon>Noctuidae</taxon>
        <taxon>Plusiinae</taxon>
        <taxon>Trichoplusia</taxon>
    </lineage>
</organism>
<dbReference type="GO" id="GO:0005667">
    <property type="term" value="C:transcription regulator complex"/>
    <property type="evidence" value="ECO:0007669"/>
    <property type="project" value="TreeGrafter"/>
</dbReference>
<evidence type="ECO:0000313" key="4">
    <source>
        <dbReference type="RefSeq" id="XP_026743630.1"/>
    </source>
</evidence>
<dbReference type="Proteomes" id="UP000322000">
    <property type="component" value="Chromosome 25"/>
</dbReference>
<feature type="domain" description="MADF" evidence="2">
    <location>
        <begin position="6"/>
        <end position="95"/>
    </location>
</feature>
<feature type="region of interest" description="Disordered" evidence="1">
    <location>
        <begin position="205"/>
        <end position="229"/>
    </location>
</feature>
<dbReference type="KEGG" id="tnl:113505223"/>
<dbReference type="PANTHER" id="PTHR12243:SF60">
    <property type="entry name" value="SI:CH211-15D5.12-RELATED"/>
    <property type="match status" value="1"/>
</dbReference>
<gene>
    <name evidence="4" type="primary">LOC113505223</name>
</gene>
<dbReference type="AlphaFoldDB" id="A0A7E5WS71"/>
<evidence type="ECO:0000259" key="2">
    <source>
        <dbReference type="PROSITE" id="PS51029"/>
    </source>
</evidence>
<dbReference type="InParanoid" id="A0A7E5WS71"/>
<sequence length="258" mass="29674">MDTDEKLINLVQKYECLFNPKAKNYSDKDSKRNAWESISGEMKLTVAHCQKLWKNLRDCYKKALILRRNKIGSRRKTKKPIKFEQELEFLKPHLEDRSQALNLCPERSLDEDNSIIESQTSDVGESSHSDSGFSNQTTRNETLALLEKLFRQYVEAKEKEEDPLDTFFLLMSKSVKNMPIRSQARLKHAIFTMVTATEVKLASEKSSNNRYGIQQQQSSLTSTPSNIPPTTYCLPSASTKPPENDSFIHTLIEKYLSN</sequence>
<feature type="compositionally biased region" description="Low complexity" evidence="1">
    <location>
        <begin position="214"/>
        <end position="225"/>
    </location>
</feature>